<protein>
    <submittedName>
        <fullName evidence="1">Uncharacterized protein</fullName>
    </submittedName>
</protein>
<evidence type="ECO:0000313" key="1">
    <source>
        <dbReference type="EMBL" id="KFD45042.1"/>
    </source>
</evidence>
<name>A0A085LJ96_9BILA</name>
<organism evidence="1 2">
    <name type="scientific">Trichuris suis</name>
    <name type="common">pig whipworm</name>
    <dbReference type="NCBI Taxonomy" id="68888"/>
    <lineage>
        <taxon>Eukaryota</taxon>
        <taxon>Metazoa</taxon>
        <taxon>Ecdysozoa</taxon>
        <taxon>Nematoda</taxon>
        <taxon>Enoplea</taxon>
        <taxon>Dorylaimia</taxon>
        <taxon>Trichinellida</taxon>
        <taxon>Trichuridae</taxon>
        <taxon>Trichuris</taxon>
    </lineage>
</organism>
<evidence type="ECO:0000313" key="2">
    <source>
        <dbReference type="Proteomes" id="UP000030764"/>
    </source>
</evidence>
<dbReference type="Proteomes" id="UP000030764">
    <property type="component" value="Unassembled WGS sequence"/>
</dbReference>
<gene>
    <name evidence="1" type="ORF">M513_14081</name>
</gene>
<keyword evidence="2" id="KW-1185">Reference proteome</keyword>
<sequence>MSIQAYWSYGVKSTEFGSYPLLLRTQFSNNNRNDQSNLSFLSPSGCSNRGSKEAEKITAACGGRHQCQPFRSTRRTTSNQRRLLGKNDKSKAEHVCPFLLSLRAKWALKYKPTMIKERAGLVAPPLSSSLSSNRDEMVTGPTSLAPFEWSLARRFPAFRLFLKQRKR</sequence>
<accession>A0A085LJ96</accession>
<dbReference type="EMBL" id="KL363857">
    <property type="protein sequence ID" value="KFD45042.1"/>
    <property type="molecule type" value="Genomic_DNA"/>
</dbReference>
<proteinExistence type="predicted"/>
<dbReference type="AlphaFoldDB" id="A0A085LJ96"/>
<reference evidence="1 2" key="1">
    <citation type="journal article" date="2014" name="Nat. Genet.">
        <title>Genome and transcriptome of the porcine whipworm Trichuris suis.</title>
        <authorList>
            <person name="Jex A.R."/>
            <person name="Nejsum P."/>
            <person name="Schwarz E.M."/>
            <person name="Hu L."/>
            <person name="Young N.D."/>
            <person name="Hall R.S."/>
            <person name="Korhonen P.K."/>
            <person name="Liao S."/>
            <person name="Thamsborg S."/>
            <person name="Xia J."/>
            <person name="Xu P."/>
            <person name="Wang S."/>
            <person name="Scheerlinck J.P."/>
            <person name="Hofmann A."/>
            <person name="Sternberg P.W."/>
            <person name="Wang J."/>
            <person name="Gasser R.B."/>
        </authorList>
    </citation>
    <scope>NUCLEOTIDE SEQUENCE [LARGE SCALE GENOMIC DNA]</scope>
    <source>
        <strain evidence="1">DCEP-RM93M</strain>
    </source>
</reference>